<dbReference type="CDD" id="cd22160">
    <property type="entry name" value="F-box_AtFBL13-like"/>
    <property type="match status" value="1"/>
</dbReference>
<dbReference type="AlphaFoldDB" id="A0AAD8I6E9"/>
<dbReference type="Gene3D" id="3.80.10.10">
    <property type="entry name" value="Ribonuclease Inhibitor"/>
    <property type="match status" value="1"/>
</dbReference>
<dbReference type="InterPro" id="IPR032675">
    <property type="entry name" value="LRR_dom_sf"/>
</dbReference>
<dbReference type="InterPro" id="IPR001810">
    <property type="entry name" value="F-box_dom"/>
</dbReference>
<dbReference type="Proteomes" id="UP001237642">
    <property type="component" value="Unassembled WGS sequence"/>
</dbReference>
<reference evidence="2" key="1">
    <citation type="submission" date="2023-02" db="EMBL/GenBank/DDBJ databases">
        <title>Genome of toxic invasive species Heracleum sosnowskyi carries increased number of genes despite the absence of recent whole-genome duplications.</title>
        <authorList>
            <person name="Schelkunov M."/>
            <person name="Shtratnikova V."/>
            <person name="Makarenko M."/>
            <person name="Klepikova A."/>
            <person name="Omelchenko D."/>
            <person name="Novikova G."/>
            <person name="Obukhova E."/>
            <person name="Bogdanov V."/>
            <person name="Penin A."/>
            <person name="Logacheva M."/>
        </authorList>
    </citation>
    <scope>NUCLEOTIDE SEQUENCE</scope>
    <source>
        <strain evidence="2">Hsosn_3</strain>
        <tissue evidence="2">Leaf</tissue>
    </source>
</reference>
<comment type="caution">
    <text evidence="2">The sequence shown here is derived from an EMBL/GenBank/DDBJ whole genome shotgun (WGS) entry which is preliminary data.</text>
</comment>
<dbReference type="SUPFAM" id="SSF81383">
    <property type="entry name" value="F-box domain"/>
    <property type="match status" value="1"/>
</dbReference>
<dbReference type="PANTHER" id="PTHR32212:SF461">
    <property type="entry name" value="F-BOX DOMAIN-CONTAINING PROTEIN"/>
    <property type="match status" value="1"/>
</dbReference>
<evidence type="ECO:0000259" key="1">
    <source>
        <dbReference type="Pfam" id="PF00646"/>
    </source>
</evidence>
<protein>
    <recommendedName>
        <fullName evidence="1">F-box domain-containing protein</fullName>
    </recommendedName>
</protein>
<feature type="domain" description="F-box" evidence="1">
    <location>
        <begin position="18"/>
        <end position="58"/>
    </location>
</feature>
<name>A0AAD8I6E9_9APIA</name>
<organism evidence="2 3">
    <name type="scientific">Heracleum sosnowskyi</name>
    <dbReference type="NCBI Taxonomy" id="360622"/>
    <lineage>
        <taxon>Eukaryota</taxon>
        <taxon>Viridiplantae</taxon>
        <taxon>Streptophyta</taxon>
        <taxon>Embryophyta</taxon>
        <taxon>Tracheophyta</taxon>
        <taxon>Spermatophyta</taxon>
        <taxon>Magnoliopsida</taxon>
        <taxon>eudicotyledons</taxon>
        <taxon>Gunneridae</taxon>
        <taxon>Pentapetalae</taxon>
        <taxon>asterids</taxon>
        <taxon>campanulids</taxon>
        <taxon>Apiales</taxon>
        <taxon>Apiaceae</taxon>
        <taxon>Apioideae</taxon>
        <taxon>apioid superclade</taxon>
        <taxon>Tordylieae</taxon>
        <taxon>Tordyliinae</taxon>
        <taxon>Heracleum</taxon>
    </lineage>
</organism>
<dbReference type="PANTHER" id="PTHR32212">
    <property type="entry name" value="CYCLIN-LIKE F-BOX"/>
    <property type="match status" value="1"/>
</dbReference>
<evidence type="ECO:0000313" key="3">
    <source>
        <dbReference type="Proteomes" id="UP001237642"/>
    </source>
</evidence>
<sequence length="490" mass="56231">MEDQRMNKKARSEDEDKISNLSDDVIHQIMSLLDTRTAVQTSILSKRWKLVWTTLPFLSFDGLVKGCKKESKFLKHVFSSRNHQCLILNLDLYPTHGLSLGRTNKFVKYAIAHNVVRLNVQPDEYCSLSVFNSNSLKELKLTMRFKSEEVMRPHCWNLPNLTTLICECTNYHHNVPRQRYKLPRSCLIHLSALTNLRLSRCELPDLISLPSLTTLYLESCNFPNTVWDFPALSTVELVAVVLPRNMRDYFLALASLRNLTIDLGSWHPGCCEISSARLMNLKIIYPQSEAKIMVQAPKLRNFEAVGFFPMTFGGSELENVDIKFWDCTRYSCESQFWRTNPLFETMFPLLGSTKILSLDLLTLQALSEHSAILEDLDSPFYNLKYIKLPHGCEESCISSSVRQYLLGGSPNATFVKSSSQMQKVNYKICRLFMPMQCLSAESFRNMGTSLAAMLVTMIKKARMEDEDRISKLSDDALHGYFFRSLNQRSL</sequence>
<dbReference type="SUPFAM" id="SSF52047">
    <property type="entry name" value="RNI-like"/>
    <property type="match status" value="1"/>
</dbReference>
<dbReference type="InterPro" id="IPR053781">
    <property type="entry name" value="F-box_AtFBL13-like"/>
</dbReference>
<evidence type="ECO:0000313" key="2">
    <source>
        <dbReference type="EMBL" id="KAK1378370.1"/>
    </source>
</evidence>
<reference evidence="2" key="2">
    <citation type="submission" date="2023-05" db="EMBL/GenBank/DDBJ databases">
        <authorList>
            <person name="Schelkunov M.I."/>
        </authorList>
    </citation>
    <scope>NUCLEOTIDE SEQUENCE</scope>
    <source>
        <strain evidence="2">Hsosn_3</strain>
        <tissue evidence="2">Leaf</tissue>
    </source>
</reference>
<dbReference type="Pfam" id="PF00646">
    <property type="entry name" value="F-box"/>
    <property type="match status" value="1"/>
</dbReference>
<dbReference type="EMBL" id="JAUIZM010000006">
    <property type="protein sequence ID" value="KAK1378370.1"/>
    <property type="molecule type" value="Genomic_DNA"/>
</dbReference>
<proteinExistence type="predicted"/>
<gene>
    <name evidence="2" type="ORF">POM88_025114</name>
</gene>
<keyword evidence="3" id="KW-1185">Reference proteome</keyword>
<dbReference type="Gene3D" id="1.20.1280.50">
    <property type="match status" value="1"/>
</dbReference>
<accession>A0AAD8I6E9</accession>
<dbReference type="InterPro" id="IPR036047">
    <property type="entry name" value="F-box-like_dom_sf"/>
</dbReference>